<gene>
    <name evidence="2" type="ORF">SAMN05216388_1003159</name>
</gene>
<dbReference type="Proteomes" id="UP000198775">
    <property type="component" value="Unassembled WGS sequence"/>
</dbReference>
<evidence type="ECO:0000313" key="3">
    <source>
        <dbReference type="Proteomes" id="UP000198775"/>
    </source>
</evidence>
<proteinExistence type="predicted"/>
<feature type="compositionally biased region" description="Low complexity" evidence="1">
    <location>
        <begin position="34"/>
        <end position="47"/>
    </location>
</feature>
<dbReference type="RefSeq" id="WP_092658105.1">
    <property type="nucleotide sequence ID" value="NZ_FOCX01000003.1"/>
</dbReference>
<accession>A0A1H8GNM1</accession>
<dbReference type="EMBL" id="FOCX01000003">
    <property type="protein sequence ID" value="SEN45711.1"/>
    <property type="molecule type" value="Genomic_DNA"/>
</dbReference>
<name>A0A1H8GNM1_9EURY</name>
<keyword evidence="3" id="KW-1185">Reference proteome</keyword>
<feature type="region of interest" description="Disordered" evidence="1">
    <location>
        <begin position="20"/>
        <end position="55"/>
    </location>
</feature>
<dbReference type="AlphaFoldDB" id="A0A1H8GNM1"/>
<dbReference type="PROSITE" id="PS51257">
    <property type="entry name" value="PROKAR_LIPOPROTEIN"/>
    <property type="match status" value="1"/>
</dbReference>
<evidence type="ECO:0000256" key="1">
    <source>
        <dbReference type="SAM" id="MobiDB-lite"/>
    </source>
</evidence>
<reference evidence="3" key="1">
    <citation type="submission" date="2016-10" db="EMBL/GenBank/DDBJ databases">
        <authorList>
            <person name="Varghese N."/>
            <person name="Submissions S."/>
        </authorList>
    </citation>
    <scope>NUCLEOTIDE SEQUENCE [LARGE SCALE GENOMIC DNA]</scope>
    <source>
        <strain evidence="3">IBRC-M 10043</strain>
    </source>
</reference>
<protein>
    <submittedName>
        <fullName evidence="2">Uncharacterized protein</fullName>
    </submittedName>
</protein>
<sequence>MNRRAFVGALAAVLPLTAGCAGDTESGTDRSPATTGTLTTGQSSTPTVSATEAPPSVSMDVAVTYRYGSGYTGRGETLDIDPSGRLTYIYDCGQLLTDTASGGPREGALTRTEADRLERLVAAADPASWADHYDCDEPCPTDTPTPHVTLTVDGSTYETGVDPTAEIPDPLDELIGFLRAQAETFEESCR</sequence>
<evidence type="ECO:0000313" key="2">
    <source>
        <dbReference type="EMBL" id="SEN45711.1"/>
    </source>
</evidence>
<organism evidence="2 3">
    <name type="scientific">Halorientalis persicus</name>
    <dbReference type="NCBI Taxonomy" id="1367881"/>
    <lineage>
        <taxon>Archaea</taxon>
        <taxon>Methanobacteriati</taxon>
        <taxon>Methanobacteriota</taxon>
        <taxon>Stenosarchaea group</taxon>
        <taxon>Halobacteria</taxon>
        <taxon>Halobacteriales</taxon>
        <taxon>Haloarculaceae</taxon>
        <taxon>Halorientalis</taxon>
    </lineage>
</organism>